<evidence type="ECO:0000256" key="1">
    <source>
        <dbReference type="SAM" id="MobiDB-lite"/>
    </source>
</evidence>
<accession>A0A1A2ZAA0</accession>
<evidence type="ECO:0008006" key="7">
    <source>
        <dbReference type="Google" id="ProtNLM"/>
    </source>
</evidence>
<dbReference type="AlphaFoldDB" id="A0A1A2ZAA0"/>
<evidence type="ECO:0000259" key="4">
    <source>
        <dbReference type="Pfam" id="PF24092"/>
    </source>
</evidence>
<dbReference type="EMBL" id="LZKJ01000116">
    <property type="protein sequence ID" value="OBI46026.1"/>
    <property type="molecule type" value="Genomic_DNA"/>
</dbReference>
<dbReference type="Proteomes" id="UP000093592">
    <property type="component" value="Unassembled WGS sequence"/>
</dbReference>
<feature type="domain" description="DUF7373" evidence="4">
    <location>
        <begin position="274"/>
        <end position="415"/>
    </location>
</feature>
<proteinExistence type="predicted"/>
<feature type="domain" description="DUF7373" evidence="3">
    <location>
        <begin position="63"/>
        <end position="269"/>
    </location>
</feature>
<dbReference type="InterPro" id="IPR055797">
    <property type="entry name" value="DUF7373"/>
</dbReference>
<sequence length="416" mass="43411">MTATLSARLGVSVLSSALFVALVGCSTTTGGVATTPPAPPASSVNASLLDPGRFPTTPQPPAGTAGSEQAGRLAEGHRMANYTVGPWQVDPALNSHLSGDAAVIDTYDQLGQVLWAWVVGGAWGQPFLVGFTSERHSTAGPQKSLRNAVLRFADDRAASAVAQGFHDKAMSFPRLEDVMPIVTEPEQSTPIPGHPDAHGALITYQQGAERLQELIVATAHGPYVLVQVIHCAATPDCPVQLAAHTLDLQLPLIDSFTPTDPSQFATLPLDPTGLVARTLPMPPDQATSTTGAAYEPAGALHFENDPAAVGPALNSAKVDEVSINRATIYRAATPEAAQKLLQAYSDTLSATKGAQSADGVPGLPQSRCTLIPGAGGLIPHHWCLATVEKYMIKTVARQLDTAHQQAAAQYRILVGS</sequence>
<evidence type="ECO:0000256" key="2">
    <source>
        <dbReference type="SAM" id="SignalP"/>
    </source>
</evidence>
<feature type="region of interest" description="Disordered" evidence="1">
    <location>
        <begin position="31"/>
        <end position="70"/>
    </location>
</feature>
<reference evidence="6" key="1">
    <citation type="submission" date="2016-06" db="EMBL/GenBank/DDBJ databases">
        <authorList>
            <person name="Sutton G."/>
            <person name="Brinkac L."/>
            <person name="Sanka R."/>
            <person name="Adams M."/>
            <person name="Lau E."/>
            <person name="Sam S."/>
            <person name="Sreng N."/>
            <person name="Him V."/>
            <person name="Kerleguer A."/>
            <person name="Cheng S."/>
        </authorList>
    </citation>
    <scope>NUCLEOTIDE SEQUENCE [LARGE SCALE GENOMIC DNA]</scope>
    <source>
        <strain evidence="6">E861</strain>
    </source>
</reference>
<dbReference type="InterPro" id="IPR056463">
    <property type="entry name" value="DUF7373_C"/>
</dbReference>
<feature type="signal peptide" evidence="2">
    <location>
        <begin position="1"/>
        <end position="20"/>
    </location>
</feature>
<name>A0A1A2ZAA0_9MYCO</name>
<comment type="caution">
    <text evidence="5">The sequence shown here is derived from an EMBL/GenBank/DDBJ whole genome shotgun (WGS) entry which is preliminary data.</text>
</comment>
<feature type="chain" id="PRO_5039058838" description="PknH-like extracellular domain-containing protein" evidence="2">
    <location>
        <begin position="21"/>
        <end position="416"/>
    </location>
</feature>
<gene>
    <name evidence="5" type="ORF">A5707_22515</name>
</gene>
<keyword evidence="2" id="KW-0732">Signal</keyword>
<evidence type="ECO:0000313" key="6">
    <source>
        <dbReference type="Proteomes" id="UP000093592"/>
    </source>
</evidence>
<dbReference type="Pfam" id="PF24092">
    <property type="entry name" value="DUF7373_C"/>
    <property type="match status" value="1"/>
</dbReference>
<dbReference type="Pfam" id="PF24088">
    <property type="entry name" value="DUF7373"/>
    <property type="match status" value="1"/>
</dbReference>
<organism evidence="5 6">
    <name type="scientific">Mycobacterium kyorinense</name>
    <dbReference type="NCBI Taxonomy" id="487514"/>
    <lineage>
        <taxon>Bacteria</taxon>
        <taxon>Bacillati</taxon>
        <taxon>Actinomycetota</taxon>
        <taxon>Actinomycetes</taxon>
        <taxon>Mycobacteriales</taxon>
        <taxon>Mycobacteriaceae</taxon>
        <taxon>Mycobacterium</taxon>
    </lineage>
</organism>
<evidence type="ECO:0000313" key="5">
    <source>
        <dbReference type="EMBL" id="OBI46026.1"/>
    </source>
</evidence>
<protein>
    <recommendedName>
        <fullName evidence="7">PknH-like extracellular domain-containing protein</fullName>
    </recommendedName>
</protein>
<evidence type="ECO:0000259" key="3">
    <source>
        <dbReference type="Pfam" id="PF24088"/>
    </source>
</evidence>